<dbReference type="InterPro" id="IPR013644">
    <property type="entry name" value="DXP_reductoisomerase_C"/>
</dbReference>
<feature type="binding site" evidence="9">
    <location>
        <position position="143"/>
    </location>
    <ligand>
        <name>Mn(2+)</name>
        <dbReference type="ChEBI" id="CHEBI:29035"/>
    </ligand>
</feature>
<feature type="binding site" evidence="9">
    <location>
        <position position="216"/>
    </location>
    <ligand>
        <name>1-deoxy-D-xylulose 5-phosphate</name>
        <dbReference type="ChEBI" id="CHEBI:57792"/>
    </ligand>
</feature>
<evidence type="ECO:0000256" key="7">
    <source>
        <dbReference type="ARBA" id="ARBA00023229"/>
    </source>
</evidence>
<feature type="binding site" evidence="9">
    <location>
        <position position="10"/>
    </location>
    <ligand>
        <name>NADPH</name>
        <dbReference type="ChEBI" id="CHEBI:57783"/>
    </ligand>
</feature>
<dbReference type="Pfam" id="PF08436">
    <property type="entry name" value="DXP_redisom_C"/>
    <property type="match status" value="1"/>
</dbReference>
<keyword evidence="6 9" id="KW-0464">Manganese</keyword>
<feature type="binding site" evidence="9">
    <location>
        <position position="194"/>
    </location>
    <ligand>
        <name>1-deoxy-D-xylulose 5-phosphate</name>
        <dbReference type="ChEBI" id="CHEBI:57792"/>
    </ligand>
</feature>
<dbReference type="STRING" id="1121877.FEAC_08630"/>
<dbReference type="InterPro" id="IPR013512">
    <property type="entry name" value="DXP_reductoisomerase_N"/>
</dbReference>
<dbReference type="GO" id="GO:0016853">
    <property type="term" value="F:isomerase activity"/>
    <property type="evidence" value="ECO:0007669"/>
    <property type="project" value="UniProtKB-KW"/>
</dbReference>
<evidence type="ECO:0000256" key="3">
    <source>
        <dbReference type="ARBA" id="ARBA00022723"/>
    </source>
</evidence>
<feature type="domain" description="1-deoxy-D-xylulose 5-phosphate reductoisomerase C-terminal" evidence="11">
    <location>
        <begin position="139"/>
        <end position="224"/>
    </location>
</feature>
<comment type="cofactor">
    <cofactor evidence="9">
        <name>Mg(2+)</name>
        <dbReference type="ChEBI" id="CHEBI:18420"/>
    </cofactor>
    <cofactor evidence="9">
        <name>Mn(2+)</name>
        <dbReference type="ChEBI" id="CHEBI:29035"/>
    </cofactor>
</comment>
<dbReference type="eggNOG" id="COG0743">
    <property type="taxonomic scope" value="Bacteria"/>
</dbReference>
<evidence type="ECO:0000259" key="11">
    <source>
        <dbReference type="Pfam" id="PF08436"/>
    </source>
</evidence>
<evidence type="ECO:0000256" key="5">
    <source>
        <dbReference type="ARBA" id="ARBA00023002"/>
    </source>
</evidence>
<feature type="binding site" evidence="9">
    <location>
        <position position="171"/>
    </location>
    <ligand>
        <name>1-deoxy-D-xylulose 5-phosphate</name>
        <dbReference type="ChEBI" id="CHEBI:57792"/>
    </ligand>
</feature>
<evidence type="ECO:0000256" key="6">
    <source>
        <dbReference type="ARBA" id="ARBA00023211"/>
    </source>
</evidence>
<dbReference type="OrthoDB" id="9806546at2"/>
<comment type="function">
    <text evidence="9">Catalyzes the NADPH-dependent rearrangement and reduction of 1-deoxy-D-xylulose-5-phosphate (DXP) to 2-C-methyl-D-erythritol 4-phosphate (MEP).</text>
</comment>
<feature type="binding site" evidence="9">
    <location>
        <position position="120"/>
    </location>
    <ligand>
        <name>NADPH</name>
        <dbReference type="ChEBI" id="CHEBI:57783"/>
    </ligand>
</feature>
<dbReference type="InterPro" id="IPR003821">
    <property type="entry name" value="DXP_reductoisomerase"/>
</dbReference>
<dbReference type="Pfam" id="PF13288">
    <property type="entry name" value="DXPR_C"/>
    <property type="match status" value="1"/>
</dbReference>
<feature type="binding site" evidence="9">
    <location>
        <position position="207"/>
    </location>
    <ligand>
        <name>1-deoxy-D-xylulose 5-phosphate</name>
        <dbReference type="ChEBI" id="CHEBI:57792"/>
    </ligand>
</feature>
<dbReference type="GO" id="GO:0070402">
    <property type="term" value="F:NADPH binding"/>
    <property type="evidence" value="ECO:0007669"/>
    <property type="project" value="InterPro"/>
</dbReference>
<feature type="binding site" evidence="9">
    <location>
        <position position="145"/>
    </location>
    <ligand>
        <name>Mn(2+)</name>
        <dbReference type="ChEBI" id="CHEBI:29035"/>
    </ligand>
</feature>
<evidence type="ECO:0000256" key="9">
    <source>
        <dbReference type="HAMAP-Rule" id="MF_00183"/>
    </source>
</evidence>
<evidence type="ECO:0000256" key="8">
    <source>
        <dbReference type="ARBA" id="ARBA00048543"/>
    </source>
</evidence>
<dbReference type="GO" id="GO:0030145">
    <property type="term" value="F:manganese ion binding"/>
    <property type="evidence" value="ECO:0007669"/>
    <property type="project" value="TreeGrafter"/>
</dbReference>
<feature type="binding site" evidence="9">
    <location>
        <position position="145"/>
    </location>
    <ligand>
        <name>1-deoxy-D-xylulose 5-phosphate</name>
        <dbReference type="ChEBI" id="CHEBI:57792"/>
    </ligand>
</feature>
<keyword evidence="5 9" id="KW-0560">Oxidoreductase</keyword>
<proteinExistence type="inferred from homology"/>
<dbReference type="RefSeq" id="WP_035388794.1">
    <property type="nucleotide sequence ID" value="NZ_JQKF01000004.1"/>
</dbReference>
<dbReference type="FunFam" id="3.40.50.720:FF:000045">
    <property type="entry name" value="1-deoxy-D-xylulose 5-phosphate reductoisomerase"/>
    <property type="match status" value="1"/>
</dbReference>
<feature type="binding site" evidence="9">
    <location>
        <position position="213"/>
    </location>
    <ligand>
        <name>1-deoxy-D-xylulose 5-phosphate</name>
        <dbReference type="ChEBI" id="CHEBI:57792"/>
    </ligand>
</feature>
<name>A0A0D8FWS6_9ACTN</name>
<dbReference type="PANTHER" id="PTHR30525">
    <property type="entry name" value="1-DEOXY-D-XYLULOSE 5-PHOSPHATE REDUCTOISOMERASE"/>
    <property type="match status" value="1"/>
</dbReference>
<dbReference type="SUPFAM" id="SSF55347">
    <property type="entry name" value="Glyceraldehyde-3-phosphate dehydrogenase-like, C-terminal domain"/>
    <property type="match status" value="1"/>
</dbReference>
<dbReference type="GeneID" id="78372150"/>
<organism evidence="13 14">
    <name type="scientific">Ferrimicrobium acidiphilum DSM 19497</name>
    <dbReference type="NCBI Taxonomy" id="1121877"/>
    <lineage>
        <taxon>Bacteria</taxon>
        <taxon>Bacillati</taxon>
        <taxon>Actinomycetota</taxon>
        <taxon>Acidimicrobiia</taxon>
        <taxon>Acidimicrobiales</taxon>
        <taxon>Acidimicrobiaceae</taxon>
        <taxon>Ferrimicrobium</taxon>
    </lineage>
</organism>
<dbReference type="GO" id="GO:0051484">
    <property type="term" value="P:isopentenyl diphosphate biosynthetic process, methylerythritol 4-phosphate pathway involved in terpenoid biosynthetic process"/>
    <property type="evidence" value="ECO:0007669"/>
    <property type="project" value="UniProtKB-ARBA"/>
</dbReference>
<feature type="binding site" evidence="9">
    <location>
        <position position="12"/>
    </location>
    <ligand>
        <name>NADPH</name>
        <dbReference type="ChEBI" id="CHEBI:57783"/>
    </ligand>
</feature>
<feature type="binding site" evidence="9">
    <location>
        <position position="216"/>
    </location>
    <ligand>
        <name>Mn(2+)</name>
        <dbReference type="ChEBI" id="CHEBI:29035"/>
    </ligand>
</feature>
<dbReference type="AlphaFoldDB" id="A0A0D8FWS6"/>
<evidence type="ECO:0000259" key="10">
    <source>
        <dbReference type="Pfam" id="PF02670"/>
    </source>
</evidence>
<evidence type="ECO:0000313" key="14">
    <source>
        <dbReference type="Proteomes" id="UP000032336"/>
    </source>
</evidence>
<feature type="binding site" evidence="9">
    <location>
        <position position="119"/>
    </location>
    <ligand>
        <name>1-deoxy-D-xylulose 5-phosphate</name>
        <dbReference type="ChEBI" id="CHEBI:57792"/>
    </ligand>
</feature>
<dbReference type="PIRSF" id="PIRSF006205">
    <property type="entry name" value="Dxp_reductismrs"/>
    <property type="match status" value="1"/>
</dbReference>
<dbReference type="Gene3D" id="3.40.50.720">
    <property type="entry name" value="NAD(P)-binding Rossmann-like Domain"/>
    <property type="match status" value="1"/>
</dbReference>
<protein>
    <recommendedName>
        <fullName evidence="9">1-deoxy-D-xylulose 5-phosphate reductoisomerase</fullName>
        <shortName evidence="9">DXP reductoisomerase</shortName>
        <ecNumber evidence="9">1.1.1.267</ecNumber>
    </recommendedName>
    <alternativeName>
        <fullName evidence="9">1-deoxyxylulose-5-phosphate reductoisomerase</fullName>
    </alternativeName>
    <alternativeName>
        <fullName evidence="9">2-C-methyl-D-erythritol 4-phosphate synthase</fullName>
    </alternativeName>
</protein>
<comment type="pathway">
    <text evidence="1 9">Isoprenoid biosynthesis; isopentenyl diphosphate biosynthesis via DXP pathway; isopentenyl diphosphate from 1-deoxy-D-xylulose 5-phosphate: step 1/6.</text>
</comment>
<comment type="caution">
    <text evidence="13">The sequence shown here is derived from an EMBL/GenBank/DDBJ whole genome shotgun (WGS) entry which is preliminary data.</text>
</comment>
<dbReference type="GO" id="GO:0030604">
    <property type="term" value="F:1-deoxy-D-xylulose-5-phosphate reductoisomerase activity"/>
    <property type="evidence" value="ECO:0007669"/>
    <property type="project" value="UniProtKB-UniRule"/>
</dbReference>
<dbReference type="PATRIC" id="fig|1121877.4.peg.918"/>
<evidence type="ECO:0000256" key="1">
    <source>
        <dbReference type="ARBA" id="ARBA00005094"/>
    </source>
</evidence>
<dbReference type="HAMAP" id="MF_00183">
    <property type="entry name" value="DXP_reductoisom"/>
    <property type="match status" value="1"/>
</dbReference>
<keyword evidence="9" id="KW-0460">Magnesium</keyword>
<feature type="binding site" evidence="9">
    <location>
        <position position="144"/>
    </location>
    <ligand>
        <name>1-deoxy-D-xylulose 5-phosphate</name>
        <dbReference type="ChEBI" id="CHEBI:57792"/>
    </ligand>
</feature>
<dbReference type="SUPFAM" id="SSF69055">
    <property type="entry name" value="1-deoxy-D-xylulose-5-phosphate reductoisomerase, C-terminal domain"/>
    <property type="match status" value="1"/>
</dbReference>
<dbReference type="Pfam" id="PF02670">
    <property type="entry name" value="DXP_reductoisom"/>
    <property type="match status" value="1"/>
</dbReference>
<keyword evidence="3 9" id="KW-0479">Metal-binding</keyword>
<dbReference type="InterPro" id="IPR026877">
    <property type="entry name" value="DXPR_C"/>
</dbReference>
<evidence type="ECO:0000256" key="2">
    <source>
        <dbReference type="ARBA" id="ARBA00006825"/>
    </source>
</evidence>
<dbReference type="SUPFAM" id="SSF51735">
    <property type="entry name" value="NAD(P)-binding Rossmann-fold domains"/>
    <property type="match status" value="1"/>
</dbReference>
<dbReference type="Proteomes" id="UP000032336">
    <property type="component" value="Unassembled WGS sequence"/>
</dbReference>
<dbReference type="InterPro" id="IPR036291">
    <property type="entry name" value="NAD(P)-bd_dom_sf"/>
</dbReference>
<feature type="binding site" evidence="9">
    <location>
        <position position="11"/>
    </location>
    <ligand>
        <name>NADPH</name>
        <dbReference type="ChEBI" id="CHEBI:57783"/>
    </ligand>
</feature>
<comment type="similarity">
    <text evidence="2 9">Belongs to the DXR family.</text>
</comment>
<dbReference type="EMBL" id="JXUW01000005">
    <property type="protein sequence ID" value="KJE77429.1"/>
    <property type="molecule type" value="Genomic_DNA"/>
</dbReference>
<dbReference type="Gene3D" id="1.10.1740.10">
    <property type="match status" value="1"/>
</dbReference>
<evidence type="ECO:0000259" key="12">
    <source>
        <dbReference type="Pfam" id="PF13288"/>
    </source>
</evidence>
<feature type="domain" description="DXP reductoisomerase C-terminal" evidence="12">
    <location>
        <begin position="256"/>
        <end position="372"/>
    </location>
</feature>
<sequence>MKSLAVMGSTGSIGRQTLDLVRQDPDRFRVAVLGAHSDVDGILDQAREFRPAVVGLDDEAAAKELRSLLDSGIEVVTGDELLDALTAAEIVINGVTGFAGIRVTERALLAGLRLGLANKESLIAAGELVLSLLGRGGELIPVDSEHSAIFQLLGRSRDRLPGLARLVITASGGPFREFDAESLKTVTVQDALAHPTWSMGPKISVDSSTLFNKGLEVIEAHYLFGVDYEQIAVVVHPESLVHSMVEFTDGTTLAQLSMPDMRLPISLALYHPDRSPLAHGSMSWAGSRTLTFEDVDLVRFPGLGLAFAAGRDGGGAPCWMNAANEVAVEAFLAGRIGWSQIYDTVASAMAGYEACTPMSIDEVVELDQRARSTATDLVKVYANA</sequence>
<keyword evidence="13" id="KW-0413">Isomerase</keyword>
<evidence type="ECO:0000313" key="13">
    <source>
        <dbReference type="EMBL" id="KJE77429.1"/>
    </source>
</evidence>
<evidence type="ECO:0000256" key="4">
    <source>
        <dbReference type="ARBA" id="ARBA00022857"/>
    </source>
</evidence>
<dbReference type="PANTHER" id="PTHR30525:SF0">
    <property type="entry name" value="1-DEOXY-D-XYLULOSE 5-PHOSPHATE REDUCTOISOMERASE, CHLOROPLASTIC"/>
    <property type="match status" value="1"/>
</dbReference>
<comment type="catalytic activity">
    <reaction evidence="8">
        <text>2-C-methyl-D-erythritol 4-phosphate + NADP(+) = 1-deoxy-D-xylulose 5-phosphate + NADPH + H(+)</text>
        <dbReference type="Rhea" id="RHEA:13717"/>
        <dbReference type="ChEBI" id="CHEBI:15378"/>
        <dbReference type="ChEBI" id="CHEBI:57783"/>
        <dbReference type="ChEBI" id="CHEBI:57792"/>
        <dbReference type="ChEBI" id="CHEBI:58262"/>
        <dbReference type="ChEBI" id="CHEBI:58349"/>
        <dbReference type="EC" id="1.1.1.267"/>
    </reaction>
    <physiologicalReaction direction="right-to-left" evidence="8">
        <dbReference type="Rhea" id="RHEA:13719"/>
    </physiologicalReaction>
</comment>
<feature type="binding site" evidence="9">
    <location>
        <position position="212"/>
    </location>
    <ligand>
        <name>1-deoxy-D-xylulose 5-phosphate</name>
        <dbReference type="ChEBI" id="CHEBI:57792"/>
    </ligand>
</feature>
<keyword evidence="7 9" id="KW-0414">Isoprene biosynthesis</keyword>
<gene>
    <name evidence="9 13" type="primary">dxr</name>
    <name evidence="13" type="ORF">FEAC_08630</name>
</gene>
<dbReference type="EC" id="1.1.1.267" evidence="9"/>
<keyword evidence="4 9" id="KW-0521">NADP</keyword>
<reference evidence="13 14" key="1">
    <citation type="submission" date="2015-01" db="EMBL/GenBank/DDBJ databases">
        <title>Draft genome of the acidophilic iron oxidizer Ferrimicrobium acidiphilum strain T23.</title>
        <authorList>
            <person name="Poehlein A."/>
            <person name="Eisen S."/>
            <person name="Schloemann M."/>
            <person name="Johnson B.D."/>
            <person name="Daniel R."/>
            <person name="Muehling M."/>
        </authorList>
    </citation>
    <scope>NUCLEOTIDE SEQUENCE [LARGE SCALE GENOMIC DNA]</scope>
    <source>
        <strain evidence="13 14">T23</strain>
    </source>
</reference>
<dbReference type="NCBIfam" id="TIGR00243">
    <property type="entry name" value="Dxr"/>
    <property type="match status" value="1"/>
</dbReference>
<feature type="binding site" evidence="9">
    <location>
        <position position="13"/>
    </location>
    <ligand>
        <name>NADPH</name>
        <dbReference type="ChEBI" id="CHEBI:57783"/>
    </ligand>
</feature>
<dbReference type="InterPro" id="IPR036169">
    <property type="entry name" value="DXPR_C_sf"/>
</dbReference>
<comment type="caution">
    <text evidence="9">Lacks conserved residue(s) required for the propagation of feature annotation.</text>
</comment>
<keyword evidence="14" id="KW-1185">Reference proteome</keyword>
<feature type="domain" description="1-deoxy-D-xylulose 5-phosphate reductoisomerase N-terminal" evidence="10">
    <location>
        <begin position="4"/>
        <end position="126"/>
    </location>
</feature>
<dbReference type="UniPathway" id="UPA00056">
    <property type="reaction ID" value="UER00092"/>
</dbReference>
<accession>A0A0D8FWS6</accession>
<feature type="binding site" evidence="9">
    <location>
        <position position="118"/>
    </location>
    <ligand>
        <name>NADPH</name>
        <dbReference type="ChEBI" id="CHEBI:57783"/>
    </ligand>
</feature>
<feature type="binding site" evidence="9">
    <location>
        <position position="200"/>
    </location>
    <ligand>
        <name>NADPH</name>
        <dbReference type="ChEBI" id="CHEBI:57783"/>
    </ligand>
</feature>